<evidence type="ECO:0000256" key="1">
    <source>
        <dbReference type="ARBA" id="ARBA00004141"/>
    </source>
</evidence>
<sequence length="554" mass="55363">MDTRTPRRPLFGDGSTGIDAGPGLNTVKVESDPSRLSSTQASFRLRLGGPVAPLIDAPAGLLSTGAAFGDPYANQGLIRRPLVTPQVVVPSSAVPALAGAGAGGAPRRKGRVTAVTWTGQAPPGDLAATRLLEAVRPGGTPAGGVRLIEADTQALPSLAGARTLPRQPREGAGTATDAGVGPVGEPHGWTPSGELPEVSAVDAAGRQPWYPGRRVDLGLVLLPLRAVLGSLSVYAGFSKLCDPVYFDGGERGSMMRWLSSLHPWKVAEPLLAFAMAHPVGAGLVVSFTQIVVGVLTVLGLWQRLAAGAAMALSAALLFTVSWRAVPVYDTPDLIFLAAWSPLLIAGAPFASLDGRLSLEAWRRYGADAPGALRRRVLRRGTVVTTVVVGLTLLLGSMLGAAVRTGARAHQAPDRPATDYGTPVWPSGSPSGAPGGKGTSTTPQPAAPHPATPTPSATTPAATPSTKPATPTPSGKAHSGKPEAGSGSSPAAPAPSGGSGGTAPASRGTPGTGGSGPAAKSSPSSGGLLGGVLGSAPLADLSGGRTSHPGVPTAT</sequence>
<proteinExistence type="predicted"/>
<name>A0A372ZYP6_9ACTN</name>
<dbReference type="EMBL" id="QVIG01000001">
    <property type="protein sequence ID" value="RGD60315.1"/>
    <property type="molecule type" value="Genomic_DNA"/>
</dbReference>
<organism evidence="7 8">
    <name type="scientific">Kitasatospora xanthocidica</name>
    <dbReference type="NCBI Taxonomy" id="83382"/>
    <lineage>
        <taxon>Bacteria</taxon>
        <taxon>Bacillati</taxon>
        <taxon>Actinomycetota</taxon>
        <taxon>Actinomycetes</taxon>
        <taxon>Kitasatosporales</taxon>
        <taxon>Streptomycetaceae</taxon>
        <taxon>Kitasatospora</taxon>
    </lineage>
</organism>
<dbReference type="PANTHER" id="PTHR39157:SF1">
    <property type="entry name" value="DOXX FAMILY PROTEIN"/>
    <property type="match status" value="1"/>
</dbReference>
<gene>
    <name evidence="7" type="ORF">DR950_23245</name>
</gene>
<dbReference type="PANTHER" id="PTHR39157">
    <property type="entry name" value="INTEGRAL MEMBRANE PROTEIN-RELATED"/>
    <property type="match status" value="1"/>
</dbReference>
<feature type="transmembrane region" description="Helical" evidence="6">
    <location>
        <begin position="304"/>
        <end position="322"/>
    </location>
</feature>
<accession>A0A372ZYP6</accession>
<keyword evidence="3 6" id="KW-1133">Transmembrane helix</keyword>
<evidence type="ECO:0000313" key="8">
    <source>
        <dbReference type="Proteomes" id="UP000263377"/>
    </source>
</evidence>
<keyword evidence="8" id="KW-1185">Reference proteome</keyword>
<comment type="subcellular location">
    <subcellularLocation>
        <location evidence="1">Membrane</location>
        <topology evidence="1">Multi-pass membrane protein</topology>
    </subcellularLocation>
</comment>
<feature type="transmembrane region" description="Helical" evidence="6">
    <location>
        <begin position="334"/>
        <end position="352"/>
    </location>
</feature>
<evidence type="ECO:0000313" key="7">
    <source>
        <dbReference type="EMBL" id="RGD60315.1"/>
    </source>
</evidence>
<dbReference type="RefSeq" id="WP_117488413.1">
    <property type="nucleotide sequence ID" value="NZ_QVIG01000001.1"/>
</dbReference>
<keyword evidence="4 6" id="KW-0472">Membrane</keyword>
<evidence type="ECO:0000256" key="3">
    <source>
        <dbReference type="ARBA" id="ARBA00022989"/>
    </source>
</evidence>
<feature type="compositionally biased region" description="Low complexity" evidence="5">
    <location>
        <begin position="453"/>
        <end position="473"/>
    </location>
</feature>
<dbReference type="GO" id="GO:0016020">
    <property type="term" value="C:membrane"/>
    <property type="evidence" value="ECO:0007669"/>
    <property type="project" value="UniProtKB-SubCell"/>
</dbReference>
<evidence type="ECO:0000256" key="4">
    <source>
        <dbReference type="ARBA" id="ARBA00023136"/>
    </source>
</evidence>
<protein>
    <submittedName>
        <fullName evidence="7">DoxX family membrane protein</fullName>
    </submittedName>
</protein>
<feature type="compositionally biased region" description="Low complexity" evidence="5">
    <location>
        <begin position="483"/>
        <end position="508"/>
    </location>
</feature>
<evidence type="ECO:0000256" key="6">
    <source>
        <dbReference type="SAM" id="Phobius"/>
    </source>
</evidence>
<dbReference type="Pfam" id="PF07681">
    <property type="entry name" value="DoxX"/>
    <property type="match status" value="1"/>
</dbReference>
<evidence type="ECO:0000256" key="2">
    <source>
        <dbReference type="ARBA" id="ARBA00022692"/>
    </source>
</evidence>
<dbReference type="AlphaFoldDB" id="A0A372ZYP6"/>
<feature type="region of interest" description="Disordered" evidence="5">
    <location>
        <begin position="1"/>
        <end position="24"/>
    </location>
</feature>
<feature type="transmembrane region" description="Helical" evidence="6">
    <location>
        <begin position="382"/>
        <end position="402"/>
    </location>
</feature>
<feature type="transmembrane region" description="Helical" evidence="6">
    <location>
        <begin position="270"/>
        <end position="297"/>
    </location>
</feature>
<evidence type="ECO:0000256" key="5">
    <source>
        <dbReference type="SAM" id="MobiDB-lite"/>
    </source>
</evidence>
<comment type="caution">
    <text evidence="7">The sequence shown here is derived from an EMBL/GenBank/DDBJ whole genome shotgun (WGS) entry which is preliminary data.</text>
</comment>
<keyword evidence="2 6" id="KW-0812">Transmembrane</keyword>
<feature type="compositionally biased region" description="Low complexity" evidence="5">
    <location>
        <begin position="516"/>
        <end position="525"/>
    </location>
</feature>
<feature type="region of interest" description="Disordered" evidence="5">
    <location>
        <begin position="164"/>
        <end position="192"/>
    </location>
</feature>
<feature type="region of interest" description="Disordered" evidence="5">
    <location>
        <begin position="407"/>
        <end position="554"/>
    </location>
</feature>
<dbReference type="Proteomes" id="UP000263377">
    <property type="component" value="Unassembled WGS sequence"/>
</dbReference>
<reference evidence="7 8" key="1">
    <citation type="submission" date="2018-08" db="EMBL/GenBank/DDBJ databases">
        <title>Diversity &amp; Physiological Properties of Lignin-Decomposing Actinobacteria from Soil.</title>
        <authorList>
            <person name="Roh S.G."/>
            <person name="Kim S.B."/>
        </authorList>
    </citation>
    <scope>NUCLEOTIDE SEQUENCE [LARGE SCALE GENOMIC DNA]</scope>
    <source>
        <strain evidence="7 8">MMS17-GH009</strain>
    </source>
</reference>
<dbReference type="InterPro" id="IPR032808">
    <property type="entry name" value="DoxX"/>
</dbReference>